<feature type="transmembrane region" description="Helical" evidence="1">
    <location>
        <begin position="6"/>
        <end position="26"/>
    </location>
</feature>
<feature type="transmembrane region" description="Helical" evidence="1">
    <location>
        <begin position="73"/>
        <end position="91"/>
    </location>
</feature>
<dbReference type="PANTHER" id="PTHR30590:SF2">
    <property type="entry name" value="INNER MEMBRANE PROTEIN"/>
    <property type="match status" value="1"/>
</dbReference>
<dbReference type="Pfam" id="PF04235">
    <property type="entry name" value="DUF418"/>
    <property type="match status" value="1"/>
</dbReference>
<keyword evidence="1" id="KW-1133">Transmembrane helix</keyword>
<organism evidence="3">
    <name type="scientific">Staphylococcus xylosus</name>
    <dbReference type="NCBI Taxonomy" id="1288"/>
    <lineage>
        <taxon>Bacteria</taxon>
        <taxon>Bacillati</taxon>
        <taxon>Bacillota</taxon>
        <taxon>Bacilli</taxon>
        <taxon>Bacillales</taxon>
        <taxon>Staphylococcaceae</taxon>
        <taxon>Staphylococcus</taxon>
    </lineage>
</organism>
<dbReference type="InterPro" id="IPR052529">
    <property type="entry name" value="Bact_Transport_Assoc"/>
</dbReference>
<keyword evidence="1" id="KW-0472">Membrane</keyword>
<evidence type="ECO:0000256" key="1">
    <source>
        <dbReference type="SAM" id="Phobius"/>
    </source>
</evidence>
<feature type="transmembrane region" description="Helical" evidence="1">
    <location>
        <begin position="38"/>
        <end position="61"/>
    </location>
</feature>
<accession>A0A939SRB4</accession>
<keyword evidence="1" id="KW-0812">Transmembrane</keyword>
<dbReference type="EMBL" id="JAGETT010000008">
    <property type="protein sequence ID" value="MBO1919761.1"/>
    <property type="molecule type" value="Genomic_DNA"/>
</dbReference>
<name>A0A939SRB4_STAXY</name>
<dbReference type="InterPro" id="IPR007349">
    <property type="entry name" value="DUF418"/>
</dbReference>
<comment type="caution">
    <text evidence="3">The sequence shown here is derived from an EMBL/GenBank/DDBJ whole genome shotgun (WGS) entry which is preliminary data.</text>
</comment>
<reference evidence="3" key="1">
    <citation type="submission" date="2021-03" db="EMBL/GenBank/DDBJ databases">
        <title>Molecular epidemiology and mechanisms of colistin and carbapenem resistance in Enterobacteriaceae from clinical isolates, the environment and porcine samples in Pretoria, South Africa.</title>
        <authorList>
            <person name="Bogoshi D."/>
            <person name="Mbelle N.M."/>
            <person name="Naidoo V."/>
            <person name="Osei Sekyere J."/>
        </authorList>
    </citation>
    <scope>NUCLEOTIDE SEQUENCE</scope>
    <source>
        <strain evidence="3">ESB009</strain>
    </source>
</reference>
<proteinExistence type="predicted"/>
<protein>
    <submittedName>
        <fullName evidence="3">DUF418 domain-containing protein</fullName>
    </submittedName>
</protein>
<gene>
    <name evidence="3" type="ORF">J4710_02030</name>
</gene>
<evidence type="ECO:0000313" key="3">
    <source>
        <dbReference type="EMBL" id="MBO1919761.1"/>
    </source>
</evidence>
<dbReference type="PANTHER" id="PTHR30590">
    <property type="entry name" value="INNER MEMBRANE PROTEIN"/>
    <property type="match status" value="1"/>
</dbReference>
<dbReference type="AlphaFoldDB" id="A0A939SRB4"/>
<sequence length="107" mass="12381">MNIVSPIVAAGYILIFIAMYQSAHLAKVLKVFTYPGKLSLSVYLTQSIVLSIVFLGIGEVYITNCHYTNLIPLHYLFMAYNLQAVTYLKYFKMGPFEWIWRKVTYLK</sequence>
<feature type="domain" description="DUF418" evidence="2">
    <location>
        <begin position="4"/>
        <end position="107"/>
    </location>
</feature>
<evidence type="ECO:0000259" key="2">
    <source>
        <dbReference type="Pfam" id="PF04235"/>
    </source>
</evidence>